<feature type="domain" description="Methyl-accepting transducer" evidence="8">
    <location>
        <begin position="434"/>
        <end position="670"/>
    </location>
</feature>
<feature type="transmembrane region" description="Helical" evidence="7">
    <location>
        <begin position="339"/>
        <end position="359"/>
    </location>
</feature>
<dbReference type="SMART" id="SM00283">
    <property type="entry name" value="MA"/>
    <property type="match status" value="1"/>
</dbReference>
<sequence>MLKSTFMYTLNRKIKKQSEQVFDGISKGRKKALDNWFRDRWVELENVSQMVLSSDGRETEIVSAMAGRLNQSQDFIEFMLLDERGTIIATTFENHFGLSIADCPNFKKALTNERLMYGPYEDPKTLDLDLTRKKFADEVTLMFSIPLENAAGMRRVLLGRVLNDDMSNVIQDEDTHVYKESGDNYLFMVKTDRPILPGTAISRSRFEDDAFTLGDNLKDGVRTAKWGMVKIQKHTEFEIRFTDPKTGNLHQGVQNTIDKSSNLDVWPGYPDYRHIMVGGKGTLIRPPYSDEVWGMMCEGDIDEIYNFKSLNLRLPLYFSIWTAIAGTANGFAFHVSAAAGIWCSAATWLFLTFSVYFAAKGMVVRPLNRTVGILHQIAEGEGDLTTRVDKKSNDEIGELSRWFNKFINNQMTMIKRVGSSAKASQSAATTVSGMTNNISGSMKTVAGTVEDLVETAKKQNEVFQNAREHFNNLSAAIQEMGALIHQVTGKTEDTSSRTTRANETSSVVLTLISDLEKTMKATLNRIESLHQHSGAITKAVTTISAISEQTQMLALNATIEAARAGDAGKGFAVVAKEVSKLAERTEEATRSVGKLVDNIQSETNRTLEEIQKTGEKVNDSTSKIKDTISTFNYISANVREIAEKMEALLDITNKESKDLNEVVISINQSADEINERTAQDASSSEASIDLLKSVLEEIARLKQITDSLDYVSSNMQNMVSSFKTV</sequence>
<evidence type="ECO:0000256" key="4">
    <source>
        <dbReference type="ARBA" id="ARBA00023224"/>
    </source>
</evidence>
<dbReference type="PANTHER" id="PTHR32089">
    <property type="entry name" value="METHYL-ACCEPTING CHEMOTAXIS PROTEIN MCPB"/>
    <property type="match status" value="1"/>
</dbReference>
<evidence type="ECO:0000256" key="7">
    <source>
        <dbReference type="SAM" id="Phobius"/>
    </source>
</evidence>
<dbReference type="InterPro" id="IPR003660">
    <property type="entry name" value="HAMP_dom"/>
</dbReference>
<dbReference type="Pfam" id="PF00015">
    <property type="entry name" value="MCPsignal"/>
    <property type="match status" value="1"/>
</dbReference>
<proteinExistence type="inferred from homology"/>
<dbReference type="Pfam" id="PF00672">
    <property type="entry name" value="HAMP"/>
    <property type="match status" value="1"/>
</dbReference>
<keyword evidence="2" id="KW-1003">Cell membrane</keyword>
<evidence type="ECO:0000313" key="10">
    <source>
        <dbReference type="EMBL" id="GGL47454.1"/>
    </source>
</evidence>
<dbReference type="RefSeq" id="WP_188801926.1">
    <property type="nucleotide sequence ID" value="NZ_BMOK01000003.1"/>
</dbReference>
<keyword evidence="11" id="KW-1185">Reference proteome</keyword>
<dbReference type="CDD" id="cd11386">
    <property type="entry name" value="MCP_signal"/>
    <property type="match status" value="1"/>
</dbReference>
<dbReference type="InterPro" id="IPR004089">
    <property type="entry name" value="MCPsignal_dom"/>
</dbReference>
<dbReference type="EMBL" id="BMOK01000003">
    <property type="protein sequence ID" value="GGL47454.1"/>
    <property type="molecule type" value="Genomic_DNA"/>
</dbReference>
<keyword evidence="7" id="KW-1133">Transmembrane helix</keyword>
<dbReference type="AlphaFoldDB" id="A0A917RZR9"/>
<evidence type="ECO:0000256" key="1">
    <source>
        <dbReference type="ARBA" id="ARBA00004236"/>
    </source>
</evidence>
<evidence type="ECO:0000259" key="8">
    <source>
        <dbReference type="PROSITE" id="PS50111"/>
    </source>
</evidence>
<dbReference type="GO" id="GO:0006935">
    <property type="term" value="P:chemotaxis"/>
    <property type="evidence" value="ECO:0007669"/>
    <property type="project" value="InterPro"/>
</dbReference>
<reference evidence="10" key="2">
    <citation type="submission" date="2020-09" db="EMBL/GenBank/DDBJ databases">
        <authorList>
            <person name="Sun Q."/>
            <person name="Ohkuma M."/>
        </authorList>
    </citation>
    <scope>NUCLEOTIDE SEQUENCE</scope>
    <source>
        <strain evidence="10">JCM 15325</strain>
    </source>
</reference>
<comment type="caution">
    <text evidence="10">The sequence shown here is derived from an EMBL/GenBank/DDBJ whole genome shotgun (WGS) entry which is preliminary data.</text>
</comment>
<dbReference type="PROSITE" id="PS50885">
    <property type="entry name" value="HAMP"/>
    <property type="match status" value="1"/>
</dbReference>
<dbReference type="InterPro" id="IPR004090">
    <property type="entry name" value="Chemotax_Me-accpt_rcpt"/>
</dbReference>
<dbReference type="Proteomes" id="UP000654670">
    <property type="component" value="Unassembled WGS sequence"/>
</dbReference>
<feature type="domain" description="HAMP" evidence="9">
    <location>
        <begin position="361"/>
        <end position="415"/>
    </location>
</feature>
<reference evidence="10" key="1">
    <citation type="journal article" date="2014" name="Int. J. Syst. Evol. Microbiol.">
        <title>Complete genome sequence of Corynebacterium casei LMG S-19264T (=DSM 44701T), isolated from a smear-ripened cheese.</title>
        <authorList>
            <consortium name="US DOE Joint Genome Institute (JGI-PGF)"/>
            <person name="Walter F."/>
            <person name="Albersmeier A."/>
            <person name="Kalinowski J."/>
            <person name="Ruckert C."/>
        </authorList>
    </citation>
    <scope>NUCLEOTIDE SEQUENCE</scope>
    <source>
        <strain evidence="10">JCM 15325</strain>
    </source>
</reference>
<dbReference type="GO" id="GO:0005886">
    <property type="term" value="C:plasma membrane"/>
    <property type="evidence" value="ECO:0007669"/>
    <property type="project" value="UniProtKB-SubCell"/>
</dbReference>
<evidence type="ECO:0008006" key="12">
    <source>
        <dbReference type="Google" id="ProtNLM"/>
    </source>
</evidence>
<protein>
    <recommendedName>
        <fullName evidence="12">Methyl-accepting chemotaxis protein</fullName>
    </recommendedName>
</protein>
<dbReference type="Gene3D" id="1.10.287.950">
    <property type="entry name" value="Methyl-accepting chemotaxis protein"/>
    <property type="match status" value="1"/>
</dbReference>
<organism evidence="10 11">
    <name type="scientific">Sporolactobacillus putidus</name>
    <dbReference type="NCBI Taxonomy" id="492735"/>
    <lineage>
        <taxon>Bacteria</taxon>
        <taxon>Bacillati</taxon>
        <taxon>Bacillota</taxon>
        <taxon>Bacilli</taxon>
        <taxon>Bacillales</taxon>
        <taxon>Sporolactobacillaceae</taxon>
        <taxon>Sporolactobacillus</taxon>
    </lineage>
</organism>
<dbReference type="PRINTS" id="PR00260">
    <property type="entry name" value="CHEMTRNSDUCR"/>
</dbReference>
<dbReference type="GO" id="GO:0004888">
    <property type="term" value="F:transmembrane signaling receptor activity"/>
    <property type="evidence" value="ECO:0007669"/>
    <property type="project" value="InterPro"/>
</dbReference>
<feature type="transmembrane region" description="Helical" evidence="7">
    <location>
        <begin position="314"/>
        <end position="333"/>
    </location>
</feature>
<comment type="subcellular location">
    <subcellularLocation>
        <location evidence="1">Cell membrane</location>
    </subcellularLocation>
</comment>
<keyword evidence="3 7" id="KW-0472">Membrane</keyword>
<dbReference type="SMART" id="SM00304">
    <property type="entry name" value="HAMP"/>
    <property type="match status" value="1"/>
</dbReference>
<keyword evidence="4 6" id="KW-0807">Transducer</keyword>
<dbReference type="PROSITE" id="PS50111">
    <property type="entry name" value="CHEMOTAXIS_TRANSDUC_2"/>
    <property type="match status" value="1"/>
</dbReference>
<dbReference type="CDD" id="cd06225">
    <property type="entry name" value="HAMP"/>
    <property type="match status" value="1"/>
</dbReference>
<evidence type="ECO:0000313" key="11">
    <source>
        <dbReference type="Proteomes" id="UP000654670"/>
    </source>
</evidence>
<dbReference type="GO" id="GO:0007165">
    <property type="term" value="P:signal transduction"/>
    <property type="evidence" value="ECO:0007669"/>
    <property type="project" value="UniProtKB-KW"/>
</dbReference>
<dbReference type="PANTHER" id="PTHR32089:SF112">
    <property type="entry name" value="LYSOZYME-LIKE PROTEIN-RELATED"/>
    <property type="match status" value="1"/>
</dbReference>
<evidence type="ECO:0000256" key="6">
    <source>
        <dbReference type="PROSITE-ProRule" id="PRU00284"/>
    </source>
</evidence>
<keyword evidence="7" id="KW-0812">Transmembrane</keyword>
<evidence type="ECO:0000256" key="2">
    <source>
        <dbReference type="ARBA" id="ARBA00022475"/>
    </source>
</evidence>
<comment type="similarity">
    <text evidence="5">Belongs to the methyl-accepting chemotaxis (MCP) protein family.</text>
</comment>
<gene>
    <name evidence="10" type="ORF">GCM10007968_09400</name>
</gene>
<name>A0A917RZR9_9BACL</name>
<evidence type="ECO:0000256" key="5">
    <source>
        <dbReference type="ARBA" id="ARBA00029447"/>
    </source>
</evidence>
<evidence type="ECO:0000256" key="3">
    <source>
        <dbReference type="ARBA" id="ARBA00023136"/>
    </source>
</evidence>
<evidence type="ECO:0000259" key="9">
    <source>
        <dbReference type="PROSITE" id="PS50885"/>
    </source>
</evidence>
<dbReference type="SUPFAM" id="SSF58104">
    <property type="entry name" value="Methyl-accepting chemotaxis protein (MCP) signaling domain"/>
    <property type="match status" value="1"/>
</dbReference>
<accession>A0A917RZR9</accession>